<dbReference type="Ensembl" id="ENSMMUT00000100284.1">
    <property type="protein sequence ID" value="ENSMMUP00000069762.1"/>
    <property type="gene ID" value="ENSMMUG00000058919.1"/>
</dbReference>
<evidence type="ECO:0000256" key="1">
    <source>
        <dbReference type="SAM" id="SignalP"/>
    </source>
</evidence>
<evidence type="ECO:0000313" key="2">
    <source>
        <dbReference type="Ensembl" id="ENSMMUP00000069762.1"/>
    </source>
</evidence>
<dbReference type="Ensembl" id="ENSMMUT00000107713.1">
    <property type="protein sequence ID" value="ENSMMUP00000061712.1"/>
    <property type="gene ID" value="ENSMMUG00000058919.1"/>
</dbReference>
<keyword evidence="3" id="KW-1185">Reference proteome</keyword>
<dbReference type="PANTHER" id="PTHR46254:SF11">
    <property type="entry name" value="SECRETED PROTEIN"/>
    <property type="match status" value="1"/>
</dbReference>
<sequence length="132" mass="15494">MHWSDLKSFLIFFFFFFLSWSLALSPKLECNGVILSSLQPLPPGFKQFSCLSFLSSWDYRRLPLRPANFCIFSRDGVSPYWPGWSQTPDLMICPCWTPRCWYFKREPARPPSLISFSCLYIKTNVFFFCGGK</sequence>
<dbReference type="PANTHER" id="PTHR46254">
    <property type="entry name" value="PROTEIN GVQW1-RELATED"/>
    <property type="match status" value="1"/>
</dbReference>
<dbReference type="Proteomes" id="UP000006718">
    <property type="component" value="Chromosome 10"/>
</dbReference>
<reference evidence="2" key="4">
    <citation type="submission" date="2025-05" db="UniProtKB">
        <authorList>
            <consortium name="Ensembl"/>
        </authorList>
    </citation>
    <scope>IDENTIFICATION</scope>
    <source>
        <strain evidence="2">17573</strain>
    </source>
</reference>
<protein>
    <recommendedName>
        <fullName evidence="4">Secreted protein</fullName>
    </recommendedName>
</protein>
<dbReference type="AlphaFoldDB" id="A0A5F7ZYN3"/>
<reference evidence="2" key="3">
    <citation type="submission" date="2019-01" db="EMBL/GenBank/DDBJ databases">
        <authorList>
            <person name="Graves T."/>
            <person name="Eichler E.E."/>
            <person name="Wilson R.K."/>
        </authorList>
    </citation>
    <scope>NUCLEOTIDE SEQUENCE [LARGE SCALE GENOMIC DNA]</scope>
    <source>
        <strain evidence="2">17573</strain>
    </source>
</reference>
<keyword evidence="1" id="KW-0732">Signal</keyword>
<organism evidence="2 3">
    <name type="scientific">Macaca mulatta</name>
    <name type="common">Rhesus macaque</name>
    <dbReference type="NCBI Taxonomy" id="9544"/>
    <lineage>
        <taxon>Eukaryota</taxon>
        <taxon>Metazoa</taxon>
        <taxon>Chordata</taxon>
        <taxon>Craniata</taxon>
        <taxon>Vertebrata</taxon>
        <taxon>Euteleostomi</taxon>
        <taxon>Mammalia</taxon>
        <taxon>Eutheria</taxon>
        <taxon>Euarchontoglires</taxon>
        <taxon>Primates</taxon>
        <taxon>Haplorrhini</taxon>
        <taxon>Catarrhini</taxon>
        <taxon>Cercopithecidae</taxon>
        <taxon>Cercopithecinae</taxon>
        <taxon>Macaca</taxon>
    </lineage>
</organism>
<dbReference type="VEuPathDB" id="HostDB:ENSMMUG00000058919"/>
<name>A0A5F7ZYN3_MACMU</name>
<dbReference type="GeneTree" id="ENSGT00940000161627"/>
<proteinExistence type="predicted"/>
<evidence type="ECO:0008006" key="4">
    <source>
        <dbReference type="Google" id="ProtNLM"/>
    </source>
</evidence>
<feature type="signal peptide" evidence="1">
    <location>
        <begin position="1"/>
        <end position="23"/>
    </location>
</feature>
<evidence type="ECO:0000313" key="3">
    <source>
        <dbReference type="Proteomes" id="UP000006718"/>
    </source>
</evidence>
<feature type="chain" id="PRO_5044621471" description="Secreted protein" evidence="1">
    <location>
        <begin position="24"/>
        <end position="132"/>
    </location>
</feature>
<dbReference type="PaxDb" id="9544-ENSMMUP00000003751"/>
<reference evidence="3" key="1">
    <citation type="journal article" date="2007" name="Science">
        <title>Evolutionary and biomedical insights from the rhesus macaque genome.</title>
        <authorList>
            <person name="Gibbs R.A."/>
            <person name="Rogers J."/>
            <person name="Katze M.G."/>
            <person name="Bumgarner R."/>
            <person name="Weinstock G.M."/>
            <person name="Mardis E.R."/>
            <person name="Remington K.A."/>
            <person name="Strausberg R.L."/>
            <person name="Venter J.C."/>
            <person name="Wilson R.K."/>
            <person name="Batzer M.A."/>
            <person name="Bustamante C.D."/>
            <person name="Eichler E.E."/>
            <person name="Hahn M.W."/>
            <person name="Hardison R.C."/>
            <person name="Makova K.D."/>
            <person name="Miller W."/>
            <person name="Milosavljevic A."/>
            <person name="Palermo R.E."/>
            <person name="Siepel A."/>
            <person name="Sikela J.M."/>
            <person name="Attaway T."/>
            <person name="Bell S."/>
            <person name="Bernard K.E."/>
            <person name="Buhay C.J."/>
            <person name="Chandrabose M.N."/>
            <person name="Dao M."/>
            <person name="Davis C."/>
            <person name="Delehaunty K.D."/>
            <person name="Ding Y."/>
            <person name="Dinh H.H."/>
            <person name="Dugan-Rocha S."/>
            <person name="Fulton L.A."/>
            <person name="Gabisi R.A."/>
            <person name="Garner T.T."/>
            <person name="Godfrey J."/>
            <person name="Hawes A.C."/>
            <person name="Hernandez J."/>
            <person name="Hines S."/>
            <person name="Holder M."/>
            <person name="Hume J."/>
            <person name="Jhangiani S.N."/>
            <person name="Joshi V."/>
            <person name="Khan Z.M."/>
            <person name="Kirkness E.F."/>
            <person name="Cree A."/>
            <person name="Fowler R.G."/>
            <person name="Lee S."/>
            <person name="Lewis L.R."/>
            <person name="Li Z."/>
            <person name="Liu Y.-S."/>
            <person name="Moore S.M."/>
            <person name="Muzny D."/>
            <person name="Nazareth L.V."/>
            <person name="Ngo D.N."/>
            <person name="Okwuonu G.O."/>
            <person name="Pai G."/>
            <person name="Parker D."/>
            <person name="Paul H.A."/>
            <person name="Pfannkoch C."/>
            <person name="Pohl C.S."/>
            <person name="Rogers Y.-H.C."/>
            <person name="Ruiz S.J."/>
            <person name="Sabo A."/>
            <person name="Santibanez J."/>
            <person name="Schneider B.W."/>
            <person name="Smith S.M."/>
            <person name="Sodergren E."/>
            <person name="Svatek A.F."/>
            <person name="Utterback T.R."/>
            <person name="Vattathil S."/>
            <person name="Warren W."/>
            <person name="White C.S."/>
            <person name="Chinwalla A.T."/>
            <person name="Feng Y."/>
            <person name="Halpern A.L."/>
            <person name="Hillier L.W."/>
            <person name="Huang X."/>
            <person name="Minx P."/>
            <person name="Nelson J.O."/>
            <person name="Pepin K.H."/>
            <person name="Qin X."/>
            <person name="Sutton G.G."/>
            <person name="Venter E."/>
            <person name="Walenz B.P."/>
            <person name="Wallis J.W."/>
            <person name="Worley K.C."/>
            <person name="Yang S.-P."/>
            <person name="Jones S.M."/>
            <person name="Marra M.A."/>
            <person name="Rocchi M."/>
            <person name="Schein J.E."/>
            <person name="Baertsch R."/>
            <person name="Clarke L."/>
            <person name="Csuros M."/>
            <person name="Glasscock J."/>
            <person name="Harris R.A."/>
            <person name="Havlak P."/>
            <person name="Jackson A.R."/>
            <person name="Jiang H."/>
            <person name="Liu Y."/>
            <person name="Messina D.N."/>
            <person name="Shen Y."/>
            <person name="Song H.X.-Z."/>
            <person name="Wylie T."/>
            <person name="Zhang L."/>
            <person name="Birney E."/>
            <person name="Han K."/>
            <person name="Konkel M.K."/>
            <person name="Lee J."/>
            <person name="Smit A.F.A."/>
            <person name="Ullmer B."/>
            <person name="Wang H."/>
            <person name="Xing J."/>
            <person name="Burhans R."/>
            <person name="Cheng Z."/>
            <person name="Karro J.E."/>
            <person name="Ma J."/>
            <person name="Raney B."/>
            <person name="She X."/>
            <person name="Cox M.J."/>
            <person name="Demuth J.P."/>
            <person name="Dumas L.J."/>
            <person name="Han S.-G."/>
            <person name="Hopkins J."/>
            <person name="Karimpour-Fard A."/>
            <person name="Kim Y.H."/>
            <person name="Pollack J.R."/>
            <person name="Vinar T."/>
            <person name="Addo-Quaye C."/>
            <person name="Degenhardt J."/>
            <person name="Denby A."/>
            <person name="Hubisz M.J."/>
            <person name="Indap A."/>
            <person name="Kosiol C."/>
            <person name="Lahn B.T."/>
            <person name="Lawson H.A."/>
            <person name="Marklein A."/>
            <person name="Nielsen R."/>
            <person name="Vallender E.J."/>
            <person name="Clark A.G."/>
            <person name="Ferguson B."/>
            <person name="Hernandez R.D."/>
            <person name="Hirani K."/>
            <person name="Kehrer-Sawatzki H."/>
            <person name="Kolb J."/>
            <person name="Patil S."/>
            <person name="Pu L.-L."/>
            <person name="Ren Y."/>
            <person name="Smith D.G."/>
            <person name="Wheeler D.A."/>
            <person name="Schenck I."/>
            <person name="Ball E.V."/>
            <person name="Chen R."/>
            <person name="Cooper D.N."/>
            <person name="Giardine B."/>
            <person name="Hsu F."/>
            <person name="Kent W.J."/>
            <person name="Lesk A."/>
            <person name="Nelson D.L."/>
            <person name="O'brien W.E."/>
            <person name="Pruefer K."/>
            <person name="Stenson P.D."/>
            <person name="Wallace J.C."/>
            <person name="Ke H."/>
            <person name="Liu X.-M."/>
            <person name="Wang P."/>
            <person name="Xiang A.P."/>
            <person name="Yang F."/>
            <person name="Barber G.P."/>
            <person name="Haussler D."/>
            <person name="Karolchik D."/>
            <person name="Kern A.D."/>
            <person name="Kuhn R.M."/>
            <person name="Smith K.E."/>
            <person name="Zwieg A.S."/>
        </authorList>
    </citation>
    <scope>NUCLEOTIDE SEQUENCE [LARGE SCALE GENOMIC DNA]</scope>
    <source>
        <strain evidence="3">17573</strain>
    </source>
</reference>
<dbReference type="Bgee" id="ENSMMUG00000058919">
    <property type="expression patterns" value="Expressed in ileum and 21 other cell types or tissues"/>
</dbReference>
<reference evidence="2" key="2">
    <citation type="submission" date="2018-06" db="EMBL/GenBank/DDBJ databases">
        <authorList>
            <person name="Dutcher S."/>
            <person name="Fulton R."/>
            <person name="Lindsay T."/>
        </authorList>
    </citation>
    <scope>NUCLEOTIDE SEQUENCE [LARGE SCALE GENOMIC DNA]</scope>
    <source>
        <strain evidence="2">17573</strain>
    </source>
</reference>
<accession>A0A5F7ZYN3</accession>